<comment type="caution">
    <text evidence="1">The sequence shown here is derived from an EMBL/GenBank/DDBJ whole genome shotgun (WGS) entry which is preliminary data.</text>
</comment>
<name>A0A8J4R8M2_9ROSI</name>
<dbReference type="Proteomes" id="UP000737018">
    <property type="component" value="Unassembled WGS sequence"/>
</dbReference>
<organism evidence="1 2">
    <name type="scientific">Castanea mollissima</name>
    <name type="common">Chinese chestnut</name>
    <dbReference type="NCBI Taxonomy" id="60419"/>
    <lineage>
        <taxon>Eukaryota</taxon>
        <taxon>Viridiplantae</taxon>
        <taxon>Streptophyta</taxon>
        <taxon>Embryophyta</taxon>
        <taxon>Tracheophyta</taxon>
        <taxon>Spermatophyta</taxon>
        <taxon>Magnoliopsida</taxon>
        <taxon>eudicotyledons</taxon>
        <taxon>Gunneridae</taxon>
        <taxon>Pentapetalae</taxon>
        <taxon>rosids</taxon>
        <taxon>fabids</taxon>
        <taxon>Fagales</taxon>
        <taxon>Fagaceae</taxon>
        <taxon>Castanea</taxon>
    </lineage>
</organism>
<gene>
    <name evidence="1" type="ORF">CMV_015752</name>
</gene>
<proteinExistence type="predicted"/>
<dbReference type="PANTHER" id="PTHR47453:SF1">
    <property type="entry name" value="PHOSPHOGLUCAN, WATER DIKINASE, CHLOROPLASTIC"/>
    <property type="match status" value="1"/>
</dbReference>
<dbReference type="OrthoDB" id="1933263at2759"/>
<accession>A0A8J4R8M2</accession>
<evidence type="ECO:0000313" key="2">
    <source>
        <dbReference type="Proteomes" id="UP000737018"/>
    </source>
</evidence>
<evidence type="ECO:0000313" key="1">
    <source>
        <dbReference type="EMBL" id="KAF3959431.1"/>
    </source>
</evidence>
<sequence length="98" mass="11094">MGGQWRLCEIGLEDYSFVLLSRFLNVLETVGGAHWLAKSVKARNINSWNDPLGALVHQLGLSGWKPEESAAIENELLAWRERALSEREVFTGCVWRPL</sequence>
<protein>
    <submittedName>
        <fullName evidence="1">Uncharacterized protein</fullName>
    </submittedName>
</protein>
<dbReference type="AlphaFoldDB" id="A0A8J4R8M2"/>
<dbReference type="EMBL" id="JRKL02002332">
    <property type="protein sequence ID" value="KAF3959431.1"/>
    <property type="molecule type" value="Genomic_DNA"/>
</dbReference>
<reference evidence="1" key="1">
    <citation type="submission" date="2020-03" db="EMBL/GenBank/DDBJ databases">
        <title>Castanea mollissima Vanexum genome sequencing.</title>
        <authorList>
            <person name="Staton M."/>
        </authorList>
    </citation>
    <scope>NUCLEOTIDE SEQUENCE</scope>
    <source>
        <tissue evidence="1">Leaf</tissue>
    </source>
</reference>
<dbReference type="PANTHER" id="PTHR47453">
    <property type="entry name" value="PHOSPHOGLUCAN, WATER DIKINASE, CHLOROPLASTIC"/>
    <property type="match status" value="1"/>
</dbReference>
<keyword evidence="2" id="KW-1185">Reference proteome</keyword>